<protein>
    <submittedName>
        <fullName evidence="3">Helix-turn-helix protein</fullName>
    </submittedName>
</protein>
<dbReference type="Proteomes" id="UP000244060">
    <property type="component" value="Unassembled WGS sequence"/>
</dbReference>
<dbReference type="RefSeq" id="WP_108222029.1">
    <property type="nucleotide sequence ID" value="NZ_CP090021.1"/>
</dbReference>
<feature type="coiled-coil region" evidence="1">
    <location>
        <begin position="95"/>
        <end position="122"/>
    </location>
</feature>
<sequence>MNAEDPELWFSDAIATFGDRLAAAREAAGLTEAAAAAALGVAPATYDGWEKDAAMPRANQVHILSGILGVSLTWLLTGEGPGLSGPDDAHAEAAIARLTEDLAETQARMQLLEARVRQMMMRLE</sequence>
<evidence type="ECO:0000313" key="4">
    <source>
        <dbReference type="Proteomes" id="UP000244060"/>
    </source>
</evidence>
<feature type="domain" description="HTH cro/C1-type" evidence="2">
    <location>
        <begin position="21"/>
        <end position="75"/>
    </location>
</feature>
<proteinExistence type="predicted"/>
<dbReference type="OrthoDB" id="5659783at2"/>
<dbReference type="GO" id="GO:0003677">
    <property type="term" value="F:DNA binding"/>
    <property type="evidence" value="ECO:0007669"/>
    <property type="project" value="InterPro"/>
</dbReference>
<dbReference type="AlphaFoldDB" id="A0A2T5JVD9"/>
<organism evidence="3 4">
    <name type="scientific">Cereibacter azotoformans</name>
    <dbReference type="NCBI Taxonomy" id="43057"/>
    <lineage>
        <taxon>Bacteria</taxon>
        <taxon>Pseudomonadati</taxon>
        <taxon>Pseudomonadota</taxon>
        <taxon>Alphaproteobacteria</taxon>
        <taxon>Rhodobacterales</taxon>
        <taxon>Paracoccaceae</taxon>
        <taxon>Cereibacter</taxon>
    </lineage>
</organism>
<evidence type="ECO:0000259" key="2">
    <source>
        <dbReference type="PROSITE" id="PS50943"/>
    </source>
</evidence>
<dbReference type="SMART" id="SM00530">
    <property type="entry name" value="HTH_XRE"/>
    <property type="match status" value="1"/>
</dbReference>
<dbReference type="EMBL" id="QAOT01000018">
    <property type="protein sequence ID" value="PTR14092.1"/>
    <property type="molecule type" value="Genomic_DNA"/>
</dbReference>
<reference evidence="3 4" key="1">
    <citation type="submission" date="2018-04" db="EMBL/GenBank/DDBJ databases">
        <title>Genomic Encyclopedia of Type Strains, Phase III (KMG-III): the genomes of soil and plant-associated and newly described type strains.</title>
        <authorList>
            <person name="Whitman W."/>
        </authorList>
    </citation>
    <scope>NUCLEOTIDE SEQUENCE [LARGE SCALE GENOMIC DNA]</scope>
    <source>
        <strain evidence="3 4">KA25</strain>
    </source>
</reference>
<keyword evidence="4" id="KW-1185">Reference proteome</keyword>
<evidence type="ECO:0000256" key="1">
    <source>
        <dbReference type="SAM" id="Coils"/>
    </source>
</evidence>
<comment type="caution">
    <text evidence="3">The sequence shown here is derived from an EMBL/GenBank/DDBJ whole genome shotgun (WGS) entry which is preliminary data.</text>
</comment>
<evidence type="ECO:0000313" key="3">
    <source>
        <dbReference type="EMBL" id="PTR14092.1"/>
    </source>
</evidence>
<gene>
    <name evidence="3" type="ORF">C8J28_11887</name>
</gene>
<accession>A0A2T5JVD9</accession>
<name>A0A2T5JVD9_9RHOB</name>
<dbReference type="SUPFAM" id="SSF47413">
    <property type="entry name" value="lambda repressor-like DNA-binding domains"/>
    <property type="match status" value="1"/>
</dbReference>
<keyword evidence="1" id="KW-0175">Coiled coil</keyword>
<dbReference type="PROSITE" id="PS50943">
    <property type="entry name" value="HTH_CROC1"/>
    <property type="match status" value="1"/>
</dbReference>
<dbReference type="InterPro" id="IPR010982">
    <property type="entry name" value="Lambda_DNA-bd_dom_sf"/>
</dbReference>
<dbReference type="InterPro" id="IPR001387">
    <property type="entry name" value="Cro/C1-type_HTH"/>
</dbReference>
<dbReference type="Pfam" id="PF01381">
    <property type="entry name" value="HTH_3"/>
    <property type="match status" value="1"/>
</dbReference>
<dbReference type="Gene3D" id="1.10.260.40">
    <property type="entry name" value="lambda repressor-like DNA-binding domains"/>
    <property type="match status" value="1"/>
</dbReference>